<organism evidence="2 3">
    <name type="scientific">Brevibacillus laterosporus</name>
    <name type="common">Bacillus laterosporus</name>
    <dbReference type="NCBI Taxonomy" id="1465"/>
    <lineage>
        <taxon>Bacteria</taxon>
        <taxon>Bacillati</taxon>
        <taxon>Bacillota</taxon>
        <taxon>Bacilli</taxon>
        <taxon>Bacillales</taxon>
        <taxon>Paenibacillaceae</taxon>
        <taxon>Brevibacillus</taxon>
    </lineage>
</organism>
<dbReference type="AlphaFoldDB" id="A0A518V700"/>
<protein>
    <submittedName>
        <fullName evidence="2">Uncharacterized protein</fullName>
    </submittedName>
</protein>
<evidence type="ECO:0000313" key="2">
    <source>
        <dbReference type="EMBL" id="QDX92743.1"/>
    </source>
</evidence>
<reference evidence="2 3" key="1">
    <citation type="submission" date="2018-11" db="EMBL/GenBank/DDBJ databases">
        <title>Phylogenetic determinants of toxin gene distribution in genomes of Brevibacillus laterosporus.</title>
        <authorList>
            <person name="Glare T.R."/>
            <person name="Durrant A."/>
            <person name="Berry C."/>
            <person name="Palma L."/>
            <person name="Ormskirk M."/>
            <person name="Cox M.O."/>
        </authorList>
    </citation>
    <scope>NUCLEOTIDE SEQUENCE [LARGE SCALE GENOMIC DNA]</scope>
    <source>
        <strain evidence="2 3">1821L</strain>
    </source>
</reference>
<keyword evidence="3" id="KW-1185">Reference proteome</keyword>
<evidence type="ECO:0000256" key="1">
    <source>
        <dbReference type="SAM" id="SignalP"/>
    </source>
</evidence>
<accession>A0A518V700</accession>
<name>A0A518V700_BRELA</name>
<dbReference type="EMBL" id="CP033464">
    <property type="protein sequence ID" value="QDX92743.1"/>
    <property type="molecule type" value="Genomic_DNA"/>
</dbReference>
<proteinExistence type="predicted"/>
<dbReference type="Proteomes" id="UP000319432">
    <property type="component" value="Chromosome"/>
</dbReference>
<sequence length="258" mass="29469">MNKKVSKWMIGALALAVFAPTAAFAATNTNVDETKVEQTFHQKHVYYSLEDRQANQQELMKIINKYNPDLADDFQKLFDQQEKGKVEIDEAKKKELDEIREQVKNGTLTQEQADEKLGVKGFDFGKEKVKVELDEAKKKELDEIREQVKNGTLTQEQANEKLGVKGFYLGNAVKVKVEMDEAKKKELDEIREQVKNGTLTQEQANEKLGVKGFYLGKENIMEQIKVAADADDADTVNKLLQEWLEKMQNKKQPEAKAE</sequence>
<gene>
    <name evidence="2" type="ORF">EEL30_10760</name>
</gene>
<dbReference type="OrthoDB" id="2468729at2"/>
<evidence type="ECO:0000313" key="3">
    <source>
        <dbReference type="Proteomes" id="UP000319432"/>
    </source>
</evidence>
<feature type="signal peptide" evidence="1">
    <location>
        <begin position="1"/>
        <end position="25"/>
    </location>
</feature>
<feature type="chain" id="PRO_5021809644" evidence="1">
    <location>
        <begin position="26"/>
        <end position="258"/>
    </location>
</feature>
<keyword evidence="1" id="KW-0732">Signal</keyword>